<accession>A0ACC6P2V1</accession>
<organism evidence="1 2">
    <name type="scientific">Amphibiibacter pelophylacis</name>
    <dbReference type="NCBI Taxonomy" id="1799477"/>
    <lineage>
        <taxon>Bacteria</taxon>
        <taxon>Pseudomonadati</taxon>
        <taxon>Pseudomonadota</taxon>
        <taxon>Betaproteobacteria</taxon>
        <taxon>Burkholderiales</taxon>
        <taxon>Sphaerotilaceae</taxon>
        <taxon>Amphibiibacter</taxon>
    </lineage>
</organism>
<dbReference type="EMBL" id="JAWDIE010000012">
    <property type="protein sequence ID" value="MEJ7138540.1"/>
    <property type="molecule type" value="Genomic_DNA"/>
</dbReference>
<dbReference type="Proteomes" id="UP001364695">
    <property type="component" value="Unassembled WGS sequence"/>
</dbReference>
<proteinExistence type="predicted"/>
<evidence type="ECO:0000313" key="2">
    <source>
        <dbReference type="Proteomes" id="UP001364695"/>
    </source>
</evidence>
<protein>
    <submittedName>
        <fullName evidence="1">HDOD domain-containing protein</fullName>
    </submittedName>
</protein>
<evidence type="ECO:0000313" key="1">
    <source>
        <dbReference type="EMBL" id="MEJ7138540.1"/>
    </source>
</evidence>
<gene>
    <name evidence="1" type="ORF">RV045_08870</name>
</gene>
<name>A0ACC6P2V1_9BURK</name>
<sequence>MPFSAVIPRIEADALIRENPLWQPLFGRFRVEQPLGASALSCAFSVTEAEGGSGGLLVLSRHLWQGRELGHWRHLVLHAARMQAQGWLTPLEVGDTLPWVLYPLGPGCSTLAQPEAHLGTMNESDGLKMGQALAQALALAHEAQIPHGDLQPWMAVQTPDGTLLAGMGLAYDYAHSVRWAMSPQSQLVDPLLRATFQRDTQQLALLMYGVLSGEPALDDGDLYRAWRRLPPQGSTFLQPPRKDRMSAETRQVLARALHHRVDQRFVSSRGLVRAVDTVVQTQAEQDPQVLQTLMSRAATYGLLPGNPDTFPRLQRLSSLRQCPSHDLVMVLLADIGLACELVRVSNSALRHGGALGVNDAVLSLHRILGMRGLRGIARIARALEQSPRSLNDEQMALMTQQFMLVRKAARLAQILSPAGYDTETVYIIGLLQNLGRLMVVAHLPQDASQIHHHIRQTLKTLTQDSGASLPPVLTLAQQACTSVLGLDFDTISRATLRQWGLGPEVQALANAIGSDQAARQEPTGDHHLLRLTASLANEAVYLHTLGSPMLEIWLPQLLAAYRPGLALTLTDLRKGLATVMDTSGGDLPLVPTQLRSDLWIGQEIQEDLLEMWRPDGQ</sequence>
<comment type="caution">
    <text evidence="1">The sequence shown here is derived from an EMBL/GenBank/DDBJ whole genome shotgun (WGS) entry which is preliminary data.</text>
</comment>
<keyword evidence="2" id="KW-1185">Reference proteome</keyword>
<reference evidence="1" key="1">
    <citation type="submission" date="2023-10" db="EMBL/GenBank/DDBJ databases">
        <title>Amphibacter perezi, gen. nov., sp. nov. a novel taxa of the family Comamonadaceae, class Betaproteobacteria isolated from the skin microbiota of Pelophylax perezi from different populations.</title>
        <authorList>
            <person name="Costa S."/>
            <person name="Proenca D.N."/>
            <person name="Lopes I."/>
            <person name="Morais P.V."/>
        </authorList>
    </citation>
    <scope>NUCLEOTIDE SEQUENCE</scope>
    <source>
        <strain evidence="1">SL12-8</strain>
    </source>
</reference>